<reference evidence="11 13" key="3">
    <citation type="submission" date="2018-07" db="EMBL/GenBank/DDBJ databases">
        <title>Genomic and Epidemiologic Investigation of an Indolent Hospital Outbreak.</title>
        <authorList>
            <person name="Johnson R.C."/>
            <person name="Deming C."/>
            <person name="Conlan S."/>
            <person name="Zellmer C.J."/>
            <person name="Michelin A.V."/>
            <person name="Lee-Lin S."/>
            <person name="Thomas P.J."/>
            <person name="Park M."/>
            <person name="Weingarten R.A."/>
            <person name="Less J."/>
            <person name="Dekker J.P."/>
            <person name="Frank K.M."/>
            <person name="Musser K.A."/>
            <person name="Mcquiston J.R."/>
            <person name="Henderson D.K."/>
            <person name="Lau A.F."/>
            <person name="Palmore T.N."/>
            <person name="Segre J.A."/>
        </authorList>
    </citation>
    <scope>NUCLEOTIDE SEQUENCE [LARGE SCALE GENOMIC DNA]</scope>
    <source>
        <strain evidence="11 13">SK-NIH.Env10_0317</strain>
    </source>
</reference>
<dbReference type="PANTHER" id="PTHR24221">
    <property type="entry name" value="ATP-BINDING CASSETTE SUB-FAMILY B"/>
    <property type="match status" value="1"/>
</dbReference>
<dbReference type="EMBL" id="QQWO01000007">
    <property type="protein sequence ID" value="RSV03448.1"/>
    <property type="molecule type" value="Genomic_DNA"/>
</dbReference>
<proteinExistence type="predicted"/>
<dbReference type="GO" id="GO:0005524">
    <property type="term" value="F:ATP binding"/>
    <property type="evidence" value="ECO:0007669"/>
    <property type="project" value="UniProtKB-KW"/>
</dbReference>
<dbReference type="GO" id="GO:0042883">
    <property type="term" value="P:cysteine transport"/>
    <property type="evidence" value="ECO:0007669"/>
    <property type="project" value="InterPro"/>
</dbReference>
<name>A0A1L6JDG5_9SPHN</name>
<feature type="transmembrane region" description="Helical" evidence="7">
    <location>
        <begin position="169"/>
        <end position="186"/>
    </location>
</feature>
<dbReference type="InterPro" id="IPR003439">
    <property type="entry name" value="ABC_transporter-like_ATP-bd"/>
</dbReference>
<evidence type="ECO:0000259" key="9">
    <source>
        <dbReference type="PROSITE" id="PS50929"/>
    </source>
</evidence>
<dbReference type="KEGG" id="skr:BRX40_17485"/>
<dbReference type="InterPro" id="IPR039421">
    <property type="entry name" value="Type_1_exporter"/>
</dbReference>
<evidence type="ECO:0000256" key="5">
    <source>
        <dbReference type="ARBA" id="ARBA00022989"/>
    </source>
</evidence>
<dbReference type="Proteomes" id="UP000286681">
    <property type="component" value="Unassembled WGS sequence"/>
</dbReference>
<evidence type="ECO:0000256" key="2">
    <source>
        <dbReference type="ARBA" id="ARBA00022692"/>
    </source>
</evidence>
<dbReference type="PROSITE" id="PS50929">
    <property type="entry name" value="ABC_TM1F"/>
    <property type="match status" value="1"/>
</dbReference>
<dbReference type="PANTHER" id="PTHR24221:SF654">
    <property type="entry name" value="ATP-BINDING CASSETTE SUB-FAMILY B MEMBER 6"/>
    <property type="match status" value="1"/>
</dbReference>
<dbReference type="Gene3D" id="3.40.50.300">
    <property type="entry name" value="P-loop containing nucleotide triphosphate hydrolases"/>
    <property type="match status" value="1"/>
</dbReference>
<evidence type="ECO:0000313" key="10">
    <source>
        <dbReference type="EMBL" id="APR53963.1"/>
    </source>
</evidence>
<dbReference type="GO" id="GO:0005886">
    <property type="term" value="C:plasma membrane"/>
    <property type="evidence" value="ECO:0007669"/>
    <property type="project" value="UniProtKB-SubCell"/>
</dbReference>
<keyword evidence="4" id="KW-0067">ATP-binding</keyword>
<keyword evidence="2 7" id="KW-0812">Transmembrane</keyword>
<dbReference type="PROSITE" id="PS50893">
    <property type="entry name" value="ABC_TRANSPORTER_2"/>
    <property type="match status" value="1"/>
</dbReference>
<dbReference type="EMBL" id="CP018820">
    <property type="protein sequence ID" value="APR53963.1"/>
    <property type="molecule type" value="Genomic_DNA"/>
</dbReference>
<dbReference type="GO" id="GO:0140359">
    <property type="term" value="F:ABC-type transporter activity"/>
    <property type="evidence" value="ECO:0007669"/>
    <property type="project" value="InterPro"/>
</dbReference>
<dbReference type="SUPFAM" id="SSF52540">
    <property type="entry name" value="P-loop containing nucleoside triphosphate hydrolases"/>
    <property type="match status" value="1"/>
</dbReference>
<dbReference type="OrthoDB" id="5288404at2"/>
<evidence type="ECO:0000256" key="3">
    <source>
        <dbReference type="ARBA" id="ARBA00022741"/>
    </source>
</evidence>
<keyword evidence="3" id="KW-0547">Nucleotide-binding</keyword>
<dbReference type="NCBIfam" id="TIGR02857">
    <property type="entry name" value="CydD"/>
    <property type="match status" value="1"/>
</dbReference>
<dbReference type="InterPro" id="IPR036640">
    <property type="entry name" value="ABC1_TM_sf"/>
</dbReference>
<protein>
    <submittedName>
        <fullName evidence="10">Thiol reductant ABC exporter subunit CydD</fullName>
    </submittedName>
</protein>
<dbReference type="InterPro" id="IPR017871">
    <property type="entry name" value="ABC_transporter-like_CS"/>
</dbReference>
<evidence type="ECO:0000259" key="8">
    <source>
        <dbReference type="PROSITE" id="PS50893"/>
    </source>
</evidence>
<dbReference type="STRING" id="93064.BRX40_17485"/>
<dbReference type="SMART" id="SM00382">
    <property type="entry name" value="AAA"/>
    <property type="match status" value="1"/>
</dbReference>
<dbReference type="Pfam" id="PF00005">
    <property type="entry name" value="ABC_tran"/>
    <property type="match status" value="1"/>
</dbReference>
<keyword evidence="12" id="KW-1185">Reference proteome</keyword>
<reference evidence="12" key="2">
    <citation type="submission" date="2016-12" db="EMBL/GenBank/DDBJ databases">
        <title>Whole genome sequencing of Sphingomonas sp. ABOJV.</title>
        <authorList>
            <person name="Conlan S."/>
            <person name="Thomas P.J."/>
            <person name="Mullikin J."/>
            <person name="Palmore T.N."/>
            <person name="Frank K.M."/>
            <person name="Segre J.A."/>
        </authorList>
    </citation>
    <scope>NUCLEOTIDE SEQUENCE [LARGE SCALE GENOMIC DNA]</scope>
    <source>
        <strain evidence="12">ABOJV</strain>
    </source>
</reference>
<feature type="domain" description="ABC transporter" evidence="8">
    <location>
        <begin position="343"/>
        <end position="551"/>
    </location>
</feature>
<feature type="domain" description="ABC transmembrane type-1" evidence="9">
    <location>
        <begin position="28"/>
        <end position="312"/>
    </location>
</feature>
<gene>
    <name evidence="11" type="primary">cydD</name>
    <name evidence="10" type="ORF">BRX40_17485</name>
    <name evidence="11" type="ORF">CA257_09485</name>
</gene>
<dbReference type="CDD" id="cd03228">
    <property type="entry name" value="ABCC_MRP_Like"/>
    <property type="match status" value="1"/>
</dbReference>
<evidence type="ECO:0000256" key="6">
    <source>
        <dbReference type="ARBA" id="ARBA00023136"/>
    </source>
</evidence>
<dbReference type="InterPro" id="IPR014216">
    <property type="entry name" value="ABC_transptr_CydD"/>
</dbReference>
<feature type="transmembrane region" description="Helical" evidence="7">
    <location>
        <begin position="21"/>
        <end position="54"/>
    </location>
</feature>
<evidence type="ECO:0000313" key="12">
    <source>
        <dbReference type="Proteomes" id="UP000185161"/>
    </source>
</evidence>
<reference evidence="10" key="1">
    <citation type="submission" date="2016-12" db="EMBL/GenBank/DDBJ databases">
        <title>Whole genome sequencing of Sphingomonas koreensis.</title>
        <authorList>
            <person name="Conlan S."/>
            <person name="Thomas P.J."/>
            <person name="Mullikin J."/>
            <person name="Palmore T.N."/>
            <person name="Frank K.M."/>
            <person name="Segre J.A."/>
        </authorList>
    </citation>
    <scope>NUCLEOTIDE SEQUENCE</scope>
    <source>
        <strain evidence="10">ABOJV</strain>
    </source>
</reference>
<dbReference type="Pfam" id="PF00664">
    <property type="entry name" value="ABC_membrane"/>
    <property type="match status" value="1"/>
</dbReference>
<evidence type="ECO:0000313" key="11">
    <source>
        <dbReference type="EMBL" id="RSV03448.1"/>
    </source>
</evidence>
<keyword evidence="6 7" id="KW-0472">Membrane</keyword>
<sequence>MSTIALQREATRRRRHGLAELVGDASAALSTTLLLCDALAAIGFAAGLALAVAALADGGSMLPGAAIAVAAGVTRAVAAMLALRVGARRACEVKLRLRETALGATLRRARGSDSETGALIQAVVDEVEAIDGHIARFLPARRAAAMAPLLVLGAVAIASPVAAALLAGTLLPFVFGLALAGGAAASESRRQFKALSRLSGLLADRVRALPVILAFRAEGREADRIGVAAEEVARRTMKVLRVAFLSTGALEFFAALSVALVAVYAGFNLLSELPFPAPEQLDLGRAFLVLALAPEFYLPMRRLAAAYHDRQAAESAAERLGALQAAAAPAVAAELWCAHAPSLRFVDVAICYPDGDAVVRGLSFHAEPGKIVALVGPSGSGKSSVLHLLLGLAPLGSGTILIDGKPLPPGASLADSSSWAGQAPLILPGTIAFNIGLAAPAATSSDIARAACEAGMDMMLATRPGGLHGRVDLRGGGLSGGERRRIGLARAILKPAPILLLDEPTAHLDREAEDDLVRLIARAARGRTTILATHSERLAAIADQVVELEGIR</sequence>
<dbReference type="AlphaFoldDB" id="A0A1L6JDG5"/>
<evidence type="ECO:0000256" key="7">
    <source>
        <dbReference type="SAM" id="Phobius"/>
    </source>
</evidence>
<dbReference type="PROSITE" id="PS00211">
    <property type="entry name" value="ABC_TRANSPORTER_1"/>
    <property type="match status" value="1"/>
</dbReference>
<dbReference type="GO" id="GO:0016887">
    <property type="term" value="F:ATP hydrolysis activity"/>
    <property type="evidence" value="ECO:0007669"/>
    <property type="project" value="InterPro"/>
</dbReference>
<feature type="transmembrane region" description="Helical" evidence="7">
    <location>
        <begin position="143"/>
        <end position="163"/>
    </location>
</feature>
<dbReference type="InterPro" id="IPR011527">
    <property type="entry name" value="ABC1_TM_dom"/>
</dbReference>
<dbReference type="GeneID" id="44134351"/>
<evidence type="ECO:0000256" key="4">
    <source>
        <dbReference type="ARBA" id="ARBA00022840"/>
    </source>
</evidence>
<comment type="subcellular location">
    <subcellularLocation>
        <location evidence="1">Cell membrane</location>
        <topology evidence="1">Multi-pass membrane protein</topology>
    </subcellularLocation>
</comment>
<feature type="transmembrane region" description="Helical" evidence="7">
    <location>
        <begin position="242"/>
        <end position="263"/>
    </location>
</feature>
<dbReference type="SUPFAM" id="SSF90123">
    <property type="entry name" value="ABC transporter transmembrane region"/>
    <property type="match status" value="1"/>
</dbReference>
<dbReference type="Proteomes" id="UP000185161">
    <property type="component" value="Chromosome"/>
</dbReference>
<evidence type="ECO:0000256" key="1">
    <source>
        <dbReference type="ARBA" id="ARBA00004651"/>
    </source>
</evidence>
<feature type="transmembrane region" description="Helical" evidence="7">
    <location>
        <begin position="66"/>
        <end position="87"/>
    </location>
</feature>
<accession>A0A1L6JDG5</accession>
<organism evidence="10 12">
    <name type="scientific">Sphingomonas koreensis</name>
    <dbReference type="NCBI Taxonomy" id="93064"/>
    <lineage>
        <taxon>Bacteria</taxon>
        <taxon>Pseudomonadati</taxon>
        <taxon>Pseudomonadota</taxon>
        <taxon>Alphaproteobacteria</taxon>
        <taxon>Sphingomonadales</taxon>
        <taxon>Sphingomonadaceae</taxon>
        <taxon>Sphingomonas</taxon>
    </lineage>
</organism>
<dbReference type="RefSeq" id="WP_075152475.1">
    <property type="nucleotide sequence ID" value="NZ_CP018820.1"/>
</dbReference>
<evidence type="ECO:0000313" key="13">
    <source>
        <dbReference type="Proteomes" id="UP000286681"/>
    </source>
</evidence>
<keyword evidence="5 7" id="KW-1133">Transmembrane helix</keyword>
<dbReference type="Gene3D" id="1.20.1560.10">
    <property type="entry name" value="ABC transporter type 1, transmembrane domain"/>
    <property type="match status" value="1"/>
</dbReference>
<dbReference type="InterPro" id="IPR003593">
    <property type="entry name" value="AAA+_ATPase"/>
</dbReference>
<dbReference type="InterPro" id="IPR027417">
    <property type="entry name" value="P-loop_NTPase"/>
</dbReference>